<name>A0A1C7N122_9FUNG</name>
<dbReference type="InParanoid" id="A0A1C7N122"/>
<proteinExistence type="predicted"/>
<gene>
    <name evidence="1" type="ORF">A0J61_10898</name>
</gene>
<dbReference type="AlphaFoldDB" id="A0A1C7N122"/>
<feature type="non-terminal residue" evidence="1">
    <location>
        <position position="90"/>
    </location>
</feature>
<dbReference type="Proteomes" id="UP000093000">
    <property type="component" value="Unassembled WGS sequence"/>
</dbReference>
<dbReference type="EMBL" id="LUGH01001497">
    <property type="protein sequence ID" value="OBZ81054.1"/>
    <property type="molecule type" value="Genomic_DNA"/>
</dbReference>
<evidence type="ECO:0000313" key="1">
    <source>
        <dbReference type="EMBL" id="OBZ81054.1"/>
    </source>
</evidence>
<reference evidence="1 2" key="1">
    <citation type="submission" date="2016-03" db="EMBL/GenBank/DDBJ databases">
        <title>Choanephora cucurbitarum.</title>
        <authorList>
            <person name="Min B."/>
            <person name="Park H."/>
            <person name="Park J.-H."/>
            <person name="Shin H.-D."/>
            <person name="Choi I.-G."/>
        </authorList>
    </citation>
    <scope>NUCLEOTIDE SEQUENCE [LARGE SCALE GENOMIC DNA]</scope>
    <source>
        <strain evidence="1 2">KUS-F28377</strain>
    </source>
</reference>
<protein>
    <submittedName>
        <fullName evidence="1">Uncharacterized protein</fullName>
    </submittedName>
</protein>
<keyword evidence="2" id="KW-1185">Reference proteome</keyword>
<comment type="caution">
    <text evidence="1">The sequence shown here is derived from an EMBL/GenBank/DDBJ whole genome shotgun (WGS) entry which is preliminary data.</text>
</comment>
<evidence type="ECO:0000313" key="2">
    <source>
        <dbReference type="Proteomes" id="UP000093000"/>
    </source>
</evidence>
<sequence length="90" mass="10457">MVPFKLFQKECFEEIENACFEDHDFQKLLSLSHIMLIKPFGGTQFLNETHANRIYQKLMNDLLADLPPLPDNLMNSLFTSFLTFSQDNNG</sequence>
<accession>A0A1C7N122</accession>
<organism evidence="1 2">
    <name type="scientific">Choanephora cucurbitarum</name>
    <dbReference type="NCBI Taxonomy" id="101091"/>
    <lineage>
        <taxon>Eukaryota</taxon>
        <taxon>Fungi</taxon>
        <taxon>Fungi incertae sedis</taxon>
        <taxon>Mucoromycota</taxon>
        <taxon>Mucoromycotina</taxon>
        <taxon>Mucoromycetes</taxon>
        <taxon>Mucorales</taxon>
        <taxon>Mucorineae</taxon>
        <taxon>Choanephoraceae</taxon>
        <taxon>Choanephoroideae</taxon>
        <taxon>Choanephora</taxon>
    </lineage>
</organism>